<gene>
    <name evidence="1" type="ORF">LSCM1_03081</name>
</gene>
<keyword evidence="2" id="KW-1185">Reference proteome</keyword>
<sequence length="489" mass="53493">MPIGDRFFEALFGFSESDYIATRHGLLNGCTFEVVRARMPSGHYRVRKERALFHHPLVAGDRCISSGWHSTPSVAELRAEVVAAVRAFEDKHPGLLARVTASSSCCSSASAALSPVTCAHVTGEAGQMHRSIANGLFQVASQFNLLEFASSEVTPEDGVQHYVYDRTQGPACALACMGGTVYCNYLLHPHFFGATDAASATQTADEAARGQRRDRQVNMLEDLVEYLTRARSCGDASTGLAAGAADSTACSVPALPQEHFFKIHNGYFFQTRQIASLTERLRRIAAAEGISIADVEEELLSRLRIGLVEDATVTLPLHDSPVSHAHAWREPSHQAEREVVRISGAAAAPEVEVRGVTQTYNSALSLPSQEQSTPREWDGMAALARIILRGTYEATLLAGVQHTLRHWERHASLADASLPATLRSSRPPVFLTKVGGGAFRNEEEWIASGIASAVHRVAELGVPLDVRLVHYREVEEYYRGYFPFWPVRD</sequence>
<dbReference type="PANTHER" id="PTHR35609">
    <property type="entry name" value="MACRO DOMAIN-CONTAINING PROTEIN"/>
    <property type="match status" value="1"/>
</dbReference>
<name>A0A836GFW8_9TRYP</name>
<dbReference type="PANTHER" id="PTHR35609:SF1">
    <property type="entry name" value="MACRO DOMAIN-CONTAINING PROTEIN"/>
    <property type="match status" value="1"/>
</dbReference>
<dbReference type="EMBL" id="JAFEUZ010000028">
    <property type="protein sequence ID" value="KAG5474301.1"/>
    <property type="molecule type" value="Genomic_DNA"/>
</dbReference>
<accession>A0A836GFW8</accession>
<proteinExistence type="predicted"/>
<dbReference type="GeneID" id="92513145"/>
<dbReference type="RefSeq" id="XP_067177243.1">
    <property type="nucleotide sequence ID" value="XM_067320633.1"/>
</dbReference>
<evidence type="ECO:0000313" key="2">
    <source>
        <dbReference type="Proteomes" id="UP000673552"/>
    </source>
</evidence>
<protein>
    <submittedName>
        <fullName evidence="1">Uncharacterized protein</fullName>
    </submittedName>
</protein>
<dbReference type="KEGG" id="lmat:92513145"/>
<organism evidence="1 2">
    <name type="scientific">Leishmania martiniquensis</name>
    <dbReference type="NCBI Taxonomy" id="1580590"/>
    <lineage>
        <taxon>Eukaryota</taxon>
        <taxon>Discoba</taxon>
        <taxon>Euglenozoa</taxon>
        <taxon>Kinetoplastea</taxon>
        <taxon>Metakinetoplastina</taxon>
        <taxon>Trypanosomatida</taxon>
        <taxon>Trypanosomatidae</taxon>
        <taxon>Leishmaniinae</taxon>
        <taxon>Leishmania</taxon>
    </lineage>
</organism>
<dbReference type="AlphaFoldDB" id="A0A836GFW8"/>
<comment type="caution">
    <text evidence="1">The sequence shown here is derived from an EMBL/GenBank/DDBJ whole genome shotgun (WGS) entry which is preliminary data.</text>
</comment>
<evidence type="ECO:0000313" key="1">
    <source>
        <dbReference type="EMBL" id="KAG5474301.1"/>
    </source>
</evidence>
<dbReference type="Proteomes" id="UP000673552">
    <property type="component" value="Chromosome 28"/>
</dbReference>
<reference evidence="1 2" key="1">
    <citation type="submission" date="2021-03" db="EMBL/GenBank/DDBJ databases">
        <title>Leishmania (Mundinia) martiniquensis Genome sequencing and assembly.</title>
        <authorList>
            <person name="Almutairi H."/>
            <person name="Gatherer D."/>
        </authorList>
    </citation>
    <scope>NUCLEOTIDE SEQUENCE [LARGE SCALE GENOMIC DNA]</scope>
    <source>
        <strain evidence="1">LSCM1</strain>
    </source>
</reference>
<dbReference type="OrthoDB" id="5207264at2759"/>